<gene>
    <name evidence="3" type="ORF">JCM19314_2354</name>
</gene>
<dbReference type="InterPro" id="IPR036188">
    <property type="entry name" value="FAD/NAD-bd_sf"/>
</dbReference>
<dbReference type="AlphaFoldDB" id="A0A090QH84"/>
<accession>A0A090QH84</accession>
<sequence>MSKIVILGAGISGHVAASHLRRKLSKEHEVVVVSPNSNYQWIPSNIWVGIGRMKSKEILFPLAPLYRKKNITFLQAKAVSFHPEGDIEEVQPYVLSEYVVGEKKGAQEKVTYDYLINATGPKLNFEATDGLIPGSNKTYSVCTYGHADHAWHGLNELIQEMKKGKKAKILIGTGHAKATCQGAAFEYILNVEQELRKHKVRDMAEVTWISNEYQLGDFGMDGMLLSYNGMTMKSSEMVEMIFEDRDIKWILGAGVDKIEDGLAHYENLDGEHKTESYDFAMLIPAFSGHGFKAFDKDNQDITNKLFKGFMIVDADYTSKPYEEWSVQDWPETYQNPSFKNIFAPGIAFAPPHAISKPRKSKNGTDISPAPPRTGMPSGITAKLVADNIIDSIKKGKESLEHKGSLGNMGAACIASAGYGLTQGSGVSITTYPIVPDYHKYPKSQGRQLGKTFGEIGLAGHWLKLALHYAFIYKARMKPFWWLIPE</sequence>
<evidence type="ECO:0000256" key="1">
    <source>
        <dbReference type="SAM" id="MobiDB-lite"/>
    </source>
</evidence>
<dbReference type="InterPro" id="IPR052541">
    <property type="entry name" value="SQRD"/>
</dbReference>
<reference evidence="3 4" key="1">
    <citation type="journal article" date="2014" name="Genome Announc.">
        <title>Draft Genome Sequences of Marine Flavobacterium Nonlabens Strains NR17, NR24, NR27, NR32, NR33, and Ara13.</title>
        <authorList>
            <person name="Nakanishi M."/>
            <person name="Meirelles P."/>
            <person name="Suzuki R."/>
            <person name="Takatani N."/>
            <person name="Mino S."/>
            <person name="Suda W."/>
            <person name="Oshima K."/>
            <person name="Hattori M."/>
            <person name="Ohkuma M."/>
            <person name="Hosokawa M."/>
            <person name="Miyashita K."/>
            <person name="Thompson F.L."/>
            <person name="Niwa A."/>
            <person name="Sawabe T."/>
            <person name="Sawabe T."/>
        </authorList>
    </citation>
    <scope>NUCLEOTIDE SEQUENCE [LARGE SCALE GENOMIC DNA]</scope>
    <source>
        <strain evidence="4">JCM19314</strain>
    </source>
</reference>
<feature type="domain" description="FAD/NAD(P)-binding" evidence="2">
    <location>
        <begin position="3"/>
        <end position="150"/>
    </location>
</feature>
<proteinExistence type="predicted"/>
<evidence type="ECO:0000259" key="2">
    <source>
        <dbReference type="Pfam" id="PF07992"/>
    </source>
</evidence>
<organism evidence="3 4">
    <name type="scientific">Nonlabens ulvanivorans</name>
    <name type="common">Persicivirga ulvanivorans</name>
    <dbReference type="NCBI Taxonomy" id="906888"/>
    <lineage>
        <taxon>Bacteria</taxon>
        <taxon>Pseudomonadati</taxon>
        <taxon>Bacteroidota</taxon>
        <taxon>Flavobacteriia</taxon>
        <taxon>Flavobacteriales</taxon>
        <taxon>Flavobacteriaceae</taxon>
        <taxon>Nonlabens</taxon>
    </lineage>
</organism>
<evidence type="ECO:0000313" key="3">
    <source>
        <dbReference type="EMBL" id="GAL01154.1"/>
    </source>
</evidence>
<protein>
    <submittedName>
        <fullName evidence="3">FAD-dependent pyridine nucleotide-disulphide oxidoreductase</fullName>
    </submittedName>
</protein>
<dbReference type="Gene3D" id="3.50.50.100">
    <property type="match status" value="1"/>
</dbReference>
<dbReference type="Pfam" id="PF07992">
    <property type="entry name" value="Pyr_redox_2"/>
    <property type="match status" value="1"/>
</dbReference>
<feature type="region of interest" description="Disordered" evidence="1">
    <location>
        <begin position="353"/>
        <end position="373"/>
    </location>
</feature>
<dbReference type="PANTHER" id="PTHR43755:SF1">
    <property type="entry name" value="FAD-DEPENDENT PYRIDINE NUCLEOTIDE-DISULPHIDE OXIDOREDUCTASE"/>
    <property type="match status" value="1"/>
</dbReference>
<dbReference type="SUPFAM" id="SSF51905">
    <property type="entry name" value="FAD/NAD(P)-binding domain"/>
    <property type="match status" value="2"/>
</dbReference>
<dbReference type="PANTHER" id="PTHR43755">
    <property type="match status" value="1"/>
</dbReference>
<dbReference type="Proteomes" id="UP000029226">
    <property type="component" value="Unassembled WGS sequence"/>
</dbReference>
<name>A0A090QH84_NONUL</name>
<dbReference type="InterPro" id="IPR023753">
    <property type="entry name" value="FAD/NAD-binding_dom"/>
</dbReference>
<evidence type="ECO:0000313" key="4">
    <source>
        <dbReference type="Proteomes" id="UP000029226"/>
    </source>
</evidence>
<dbReference type="EMBL" id="BBMM01000008">
    <property type="protein sequence ID" value="GAL01154.1"/>
    <property type="molecule type" value="Genomic_DNA"/>
</dbReference>
<comment type="caution">
    <text evidence="3">The sequence shown here is derived from an EMBL/GenBank/DDBJ whole genome shotgun (WGS) entry which is preliminary data.</text>
</comment>
<dbReference type="GO" id="GO:0016491">
    <property type="term" value="F:oxidoreductase activity"/>
    <property type="evidence" value="ECO:0007669"/>
    <property type="project" value="InterPro"/>
</dbReference>